<evidence type="ECO:0000313" key="10">
    <source>
        <dbReference type="Proteomes" id="UP000244904"/>
    </source>
</evidence>
<keyword evidence="4 8" id="KW-1003">Cell membrane</keyword>
<feature type="transmembrane region" description="Helical" evidence="8">
    <location>
        <begin position="97"/>
        <end position="112"/>
    </location>
</feature>
<feature type="transmembrane region" description="Helical" evidence="8">
    <location>
        <begin position="133"/>
        <end position="151"/>
    </location>
</feature>
<evidence type="ECO:0000256" key="3">
    <source>
        <dbReference type="ARBA" id="ARBA00022448"/>
    </source>
</evidence>
<dbReference type="RefSeq" id="WP_108887390.1">
    <property type="nucleotide sequence ID" value="NZ_OMOJ01000011.1"/>
</dbReference>
<evidence type="ECO:0000256" key="6">
    <source>
        <dbReference type="ARBA" id="ARBA00022989"/>
    </source>
</evidence>
<evidence type="ECO:0000256" key="4">
    <source>
        <dbReference type="ARBA" id="ARBA00022475"/>
    </source>
</evidence>
<evidence type="ECO:0000256" key="7">
    <source>
        <dbReference type="ARBA" id="ARBA00023136"/>
    </source>
</evidence>
<dbReference type="EMBL" id="OMOJ01000011">
    <property type="protein sequence ID" value="SPF81608.1"/>
    <property type="molecule type" value="Genomic_DNA"/>
</dbReference>
<dbReference type="AlphaFoldDB" id="A0A2R8B008"/>
<keyword evidence="6 8" id="KW-1133">Transmembrane helix</keyword>
<keyword evidence="10" id="KW-1185">Reference proteome</keyword>
<gene>
    <name evidence="9" type="ORF">PRI8871_03433</name>
</gene>
<feature type="transmembrane region" description="Helical" evidence="8">
    <location>
        <begin position="163"/>
        <end position="182"/>
    </location>
</feature>
<dbReference type="GO" id="GO:0005886">
    <property type="term" value="C:plasma membrane"/>
    <property type="evidence" value="ECO:0007669"/>
    <property type="project" value="UniProtKB-SubCell"/>
</dbReference>
<dbReference type="Proteomes" id="UP000244904">
    <property type="component" value="Unassembled WGS sequence"/>
</dbReference>
<keyword evidence="3" id="KW-0813">Transport</keyword>
<dbReference type="PANTHER" id="PTHR30269:SF37">
    <property type="entry name" value="MEMBRANE TRANSPORTER PROTEIN"/>
    <property type="match status" value="1"/>
</dbReference>
<protein>
    <recommendedName>
        <fullName evidence="8">Probable membrane transporter protein</fullName>
    </recommendedName>
</protein>
<organism evidence="9 10">
    <name type="scientific">Pseudoprimorskyibacter insulae</name>
    <dbReference type="NCBI Taxonomy" id="1695997"/>
    <lineage>
        <taxon>Bacteria</taxon>
        <taxon>Pseudomonadati</taxon>
        <taxon>Pseudomonadota</taxon>
        <taxon>Alphaproteobacteria</taxon>
        <taxon>Rhodobacterales</taxon>
        <taxon>Paracoccaceae</taxon>
        <taxon>Pseudoprimorskyibacter</taxon>
    </lineage>
</organism>
<comment type="similarity">
    <text evidence="2 8">Belongs to the 4-toluene sulfonate uptake permease (TSUP) (TC 2.A.102) family.</text>
</comment>
<feature type="transmembrane region" description="Helical" evidence="8">
    <location>
        <begin position="73"/>
        <end position="91"/>
    </location>
</feature>
<name>A0A2R8B008_9RHOB</name>
<dbReference type="OrthoDB" id="7028171at2"/>
<proteinExistence type="inferred from homology"/>
<evidence type="ECO:0000256" key="8">
    <source>
        <dbReference type="RuleBase" id="RU363041"/>
    </source>
</evidence>
<evidence type="ECO:0000256" key="5">
    <source>
        <dbReference type="ARBA" id="ARBA00022692"/>
    </source>
</evidence>
<dbReference type="InterPro" id="IPR052017">
    <property type="entry name" value="TSUP"/>
</dbReference>
<dbReference type="InterPro" id="IPR002781">
    <property type="entry name" value="TM_pro_TauE-like"/>
</dbReference>
<feature type="transmembrane region" description="Helical" evidence="8">
    <location>
        <begin position="44"/>
        <end position="64"/>
    </location>
</feature>
<reference evidence="10" key="1">
    <citation type="submission" date="2018-03" db="EMBL/GenBank/DDBJ databases">
        <authorList>
            <person name="Rodrigo-Torres L."/>
            <person name="Arahal R. D."/>
            <person name="Lucena T."/>
        </authorList>
    </citation>
    <scope>NUCLEOTIDE SEQUENCE [LARGE SCALE GENOMIC DNA]</scope>
    <source>
        <strain evidence="10">CECT 8871</strain>
    </source>
</reference>
<evidence type="ECO:0000256" key="1">
    <source>
        <dbReference type="ARBA" id="ARBA00004651"/>
    </source>
</evidence>
<dbReference type="PANTHER" id="PTHR30269">
    <property type="entry name" value="TRANSMEMBRANE PROTEIN YFCA"/>
    <property type="match status" value="1"/>
</dbReference>
<comment type="subcellular location">
    <subcellularLocation>
        <location evidence="1 8">Cell membrane</location>
        <topology evidence="1 8">Multi-pass membrane protein</topology>
    </subcellularLocation>
</comment>
<keyword evidence="5 8" id="KW-0812">Transmembrane</keyword>
<evidence type="ECO:0000256" key="2">
    <source>
        <dbReference type="ARBA" id="ARBA00009142"/>
    </source>
</evidence>
<feature type="transmembrane region" description="Helical" evidence="8">
    <location>
        <begin position="225"/>
        <end position="244"/>
    </location>
</feature>
<evidence type="ECO:0000313" key="9">
    <source>
        <dbReference type="EMBL" id="SPF81608.1"/>
    </source>
</evidence>
<dbReference type="Pfam" id="PF01925">
    <property type="entry name" value="TauE"/>
    <property type="match status" value="1"/>
</dbReference>
<accession>A0A2R8B008</accession>
<sequence>MTETALYWGLAALASLFVGASKGGLPIIGMLSVPLMSIVMPPMVAAGLLLPIYILSDMYGIWLFRASFSRRNLAILIPAGAIGIGIGWATVSITDENAVKAMIGLVGLGFLADKMRRRYKKDDRPRPAKVVPGLFWGSMAGFTSFISHAGAPPYQVYILPQKLPKMVFAGTSTILFAVINALKLPPYIMLGQVNGDSLKQGWWLLPVALFGSWLGHRLTKIIPEKAFFVFVEVALLLVSLKLLYDGIHGYLA</sequence>
<keyword evidence="7 8" id="KW-0472">Membrane</keyword>